<reference evidence="3 4" key="1">
    <citation type="submission" date="2022-10" db="EMBL/GenBank/DDBJ databases">
        <title>The complete genomes of actinobacterial strains from the NBC collection.</title>
        <authorList>
            <person name="Joergensen T.S."/>
            <person name="Alvarez Arevalo M."/>
            <person name="Sterndorff E.B."/>
            <person name="Faurdal D."/>
            <person name="Vuksanovic O."/>
            <person name="Mourched A.-S."/>
            <person name="Charusanti P."/>
            <person name="Shaw S."/>
            <person name="Blin K."/>
            <person name="Weber T."/>
        </authorList>
    </citation>
    <scope>NUCLEOTIDE SEQUENCE [LARGE SCALE GENOMIC DNA]</scope>
    <source>
        <strain evidence="3 4">NBC_00319</strain>
    </source>
</reference>
<dbReference type="RefSeq" id="WP_328858639.1">
    <property type="nucleotide sequence ID" value="NZ_CP108021.1"/>
</dbReference>
<protein>
    <submittedName>
        <fullName evidence="3">Universal stress protein</fullName>
    </submittedName>
</protein>
<dbReference type="CDD" id="cd00293">
    <property type="entry name" value="USP-like"/>
    <property type="match status" value="1"/>
</dbReference>
<evidence type="ECO:0000259" key="2">
    <source>
        <dbReference type="Pfam" id="PF00582"/>
    </source>
</evidence>
<dbReference type="KEGG" id="whr:OG579_07575"/>
<dbReference type="Gene3D" id="3.40.50.620">
    <property type="entry name" value="HUPs"/>
    <property type="match status" value="2"/>
</dbReference>
<comment type="similarity">
    <text evidence="1">Belongs to the universal stress protein A family.</text>
</comment>
<proteinExistence type="inferred from homology"/>
<dbReference type="SUPFAM" id="SSF52402">
    <property type="entry name" value="Adenine nucleotide alpha hydrolases-like"/>
    <property type="match status" value="2"/>
</dbReference>
<evidence type="ECO:0000313" key="3">
    <source>
        <dbReference type="EMBL" id="WUM21625.1"/>
    </source>
</evidence>
<name>A0AAU4K6D5_9NOCA</name>
<gene>
    <name evidence="3" type="ORF">OG579_07575</name>
</gene>
<sequence>MTVVVGYRPGVGGEAGLALATELCRSLRRDLAVVIALPRPWSVPSMAKVDAEFAAYAQRLGDDAESSARAALERHPVPTAVTVHRVAERSVSAALATATRRLGATMLVMGTRRQTGGHITLGSTTGRMVHSSEIPLALAPPGHEVAPDRPGIAGITCAYSATSEGDQAVARAAEMAADAGVRLRVASFGVAPTDMYPPEVGLGAERGVLAAWREQAGVALARLVSSGVVDADTETVVATGTDYAAALAAVDWPAGEVLALGTTPRSGVKRVFLGSTATRILGGATVPTIVLPG</sequence>
<dbReference type="Proteomes" id="UP001432128">
    <property type="component" value="Chromosome"/>
</dbReference>
<dbReference type="AlphaFoldDB" id="A0AAU4K6D5"/>
<accession>A0AAU4K6D5</accession>
<dbReference type="EMBL" id="CP108021">
    <property type="protein sequence ID" value="WUM21625.1"/>
    <property type="molecule type" value="Genomic_DNA"/>
</dbReference>
<feature type="domain" description="UspA" evidence="2">
    <location>
        <begin position="155"/>
        <end position="292"/>
    </location>
</feature>
<dbReference type="InterPro" id="IPR014729">
    <property type="entry name" value="Rossmann-like_a/b/a_fold"/>
</dbReference>
<dbReference type="InterPro" id="IPR006016">
    <property type="entry name" value="UspA"/>
</dbReference>
<evidence type="ECO:0000256" key="1">
    <source>
        <dbReference type="ARBA" id="ARBA00008791"/>
    </source>
</evidence>
<organism evidence="3 4">
    <name type="scientific">Williamsia herbipolensis</name>
    <dbReference type="NCBI Taxonomy" id="1603258"/>
    <lineage>
        <taxon>Bacteria</taxon>
        <taxon>Bacillati</taxon>
        <taxon>Actinomycetota</taxon>
        <taxon>Actinomycetes</taxon>
        <taxon>Mycobacteriales</taxon>
        <taxon>Nocardiaceae</taxon>
        <taxon>Williamsia</taxon>
    </lineage>
</organism>
<feature type="domain" description="UspA" evidence="2">
    <location>
        <begin position="22"/>
        <end position="138"/>
    </location>
</feature>
<dbReference type="Pfam" id="PF00582">
    <property type="entry name" value="Usp"/>
    <property type="match status" value="2"/>
</dbReference>
<evidence type="ECO:0000313" key="4">
    <source>
        <dbReference type="Proteomes" id="UP001432128"/>
    </source>
</evidence>
<dbReference type="PANTHER" id="PTHR46268:SF6">
    <property type="entry name" value="UNIVERSAL STRESS PROTEIN UP12"/>
    <property type="match status" value="1"/>
</dbReference>
<keyword evidence="4" id="KW-1185">Reference proteome</keyword>
<dbReference type="PANTHER" id="PTHR46268">
    <property type="entry name" value="STRESS RESPONSE PROTEIN NHAX"/>
    <property type="match status" value="1"/>
</dbReference>